<accession>A0ABV0TN09</accession>
<sequence>MPTGFDTFTITLQCVDTCLAPFTQLETHIMHYKAACMCRKGVLQVLDHLLLMAKVFPLKNDVFSAISICQKTELYNSFDECGVVGDGDSKLGSHEGSNA</sequence>
<name>A0ABV0TN09_9TELE</name>
<evidence type="ECO:0000313" key="2">
    <source>
        <dbReference type="Proteomes" id="UP001482620"/>
    </source>
</evidence>
<organism evidence="1 2">
    <name type="scientific">Ilyodon furcidens</name>
    <name type="common">goldbreast splitfin</name>
    <dbReference type="NCBI Taxonomy" id="33524"/>
    <lineage>
        <taxon>Eukaryota</taxon>
        <taxon>Metazoa</taxon>
        <taxon>Chordata</taxon>
        <taxon>Craniata</taxon>
        <taxon>Vertebrata</taxon>
        <taxon>Euteleostomi</taxon>
        <taxon>Actinopterygii</taxon>
        <taxon>Neopterygii</taxon>
        <taxon>Teleostei</taxon>
        <taxon>Neoteleostei</taxon>
        <taxon>Acanthomorphata</taxon>
        <taxon>Ovalentaria</taxon>
        <taxon>Atherinomorphae</taxon>
        <taxon>Cyprinodontiformes</taxon>
        <taxon>Goodeidae</taxon>
        <taxon>Ilyodon</taxon>
    </lineage>
</organism>
<dbReference type="EMBL" id="JAHRIQ010036840">
    <property type="protein sequence ID" value="MEQ2233293.1"/>
    <property type="molecule type" value="Genomic_DNA"/>
</dbReference>
<reference evidence="1 2" key="1">
    <citation type="submission" date="2021-06" db="EMBL/GenBank/DDBJ databases">
        <authorList>
            <person name="Palmer J.M."/>
        </authorList>
    </citation>
    <scope>NUCLEOTIDE SEQUENCE [LARGE SCALE GENOMIC DNA]</scope>
    <source>
        <strain evidence="2">if_2019</strain>
        <tissue evidence="1">Muscle</tissue>
    </source>
</reference>
<evidence type="ECO:0000313" key="1">
    <source>
        <dbReference type="EMBL" id="MEQ2233293.1"/>
    </source>
</evidence>
<keyword evidence="2" id="KW-1185">Reference proteome</keyword>
<protein>
    <submittedName>
        <fullName evidence="1">Uncharacterized protein</fullName>
    </submittedName>
</protein>
<gene>
    <name evidence="1" type="ORF">ILYODFUR_020311</name>
</gene>
<dbReference type="Proteomes" id="UP001482620">
    <property type="component" value="Unassembled WGS sequence"/>
</dbReference>
<comment type="caution">
    <text evidence="1">The sequence shown here is derived from an EMBL/GenBank/DDBJ whole genome shotgun (WGS) entry which is preliminary data.</text>
</comment>
<proteinExistence type="predicted"/>